<dbReference type="EnsemblMetazoa" id="CapteT221425">
    <property type="protein sequence ID" value="CapteP221425"/>
    <property type="gene ID" value="CapteG221425"/>
</dbReference>
<gene>
    <name evidence="2" type="ORF">CAPTEDRAFT_221425</name>
</gene>
<proteinExistence type="predicted"/>
<keyword evidence="4" id="KW-1185">Reference proteome</keyword>
<dbReference type="InterPro" id="IPR036188">
    <property type="entry name" value="FAD/NAD-bd_sf"/>
</dbReference>
<dbReference type="GO" id="GO:0005788">
    <property type="term" value="C:endoplasmic reticulum lumen"/>
    <property type="evidence" value="ECO:0007669"/>
    <property type="project" value="TreeGrafter"/>
</dbReference>
<name>R7V1J5_CAPTE</name>
<dbReference type="GO" id="GO:0050660">
    <property type="term" value="F:flavin adenine dinucleotide binding"/>
    <property type="evidence" value="ECO:0007669"/>
    <property type="project" value="TreeGrafter"/>
</dbReference>
<protein>
    <recommendedName>
        <fullName evidence="5">FAD/NAD(P)-binding domain-containing protein</fullName>
    </recommendedName>
</protein>
<reference evidence="3" key="3">
    <citation type="submission" date="2015-06" db="UniProtKB">
        <authorList>
            <consortium name="EnsemblMetazoa"/>
        </authorList>
    </citation>
    <scope>IDENTIFICATION</scope>
</reference>
<dbReference type="EMBL" id="AMQN01000963">
    <property type="status" value="NOT_ANNOTATED_CDS"/>
    <property type="molecule type" value="Genomic_DNA"/>
</dbReference>
<organism evidence="2">
    <name type="scientific">Capitella teleta</name>
    <name type="common">Polychaete worm</name>
    <dbReference type="NCBI Taxonomy" id="283909"/>
    <lineage>
        <taxon>Eukaryota</taxon>
        <taxon>Metazoa</taxon>
        <taxon>Spiralia</taxon>
        <taxon>Lophotrochozoa</taxon>
        <taxon>Annelida</taxon>
        <taxon>Polychaeta</taxon>
        <taxon>Sedentaria</taxon>
        <taxon>Scolecida</taxon>
        <taxon>Capitellidae</taxon>
        <taxon>Capitella</taxon>
    </lineage>
</organism>
<dbReference type="SUPFAM" id="SSF51905">
    <property type="entry name" value="FAD/NAD(P)-binding domain"/>
    <property type="match status" value="2"/>
</dbReference>
<dbReference type="EMBL" id="KB297742">
    <property type="protein sequence ID" value="ELU10057.1"/>
    <property type="molecule type" value="Genomic_DNA"/>
</dbReference>
<evidence type="ECO:0000313" key="3">
    <source>
        <dbReference type="EnsemblMetazoa" id="CapteP221425"/>
    </source>
</evidence>
<dbReference type="Gene3D" id="3.50.50.60">
    <property type="entry name" value="FAD/NAD(P)-binding domain"/>
    <property type="match status" value="2"/>
</dbReference>
<dbReference type="AlphaFoldDB" id="R7V1J5"/>
<dbReference type="PANTHER" id="PTHR43539">
    <property type="entry name" value="FLAVIN-BINDING MONOOXYGENASE-LIKE PROTEIN (AFU_ORTHOLOGUE AFUA_4G09220)"/>
    <property type="match status" value="1"/>
</dbReference>
<evidence type="ECO:0000313" key="2">
    <source>
        <dbReference type="EMBL" id="ELU10057.1"/>
    </source>
</evidence>
<dbReference type="Pfam" id="PF13738">
    <property type="entry name" value="Pyr_redox_3"/>
    <property type="match status" value="1"/>
</dbReference>
<dbReference type="PRINTS" id="PR00411">
    <property type="entry name" value="PNDRDTASEI"/>
</dbReference>
<sequence>MTTFHYISKNTDPSESSLVILQFSKVQDKYHEYVIVGAGPAGVQAAYYLEKAGRDYVILEKGDKPGYFFETYPRHRTLISINKRFNYFPEDDYNLRHDWNSLLSDDTEMRFTKYSDQLFPSADILVKYMADYCKKFNIKIDFNVELEKVSRKTNKEGITEFCLQCNNSSYKCQVLIMACGAMKEKLPNIPGIELATKYSEHSIKQEDYENKKITIIGGGNSGFETADHLSGHAAIIHMHSDNGYKLAWDSHFPGDLRAINNSIIDMFHLKSIHGLRKASPTKIEEVFVNGKRQLKMYFDQHLPHWEPPCTAHLSDTYDDIIFCTGWYYVLPEMWDDSCKPDVSECGKYPNQKPTWESTNIDNLYFAGTVTQGRDRRAASSFIHGFRYSAKCLALMLNMLRHNDPMPQEHFSPIDMDQIAKFIAKRLSTSSALYQLNYGVLCDLMVLNPEEDLKGKAFEEGKTLKGSAKYFYELPTEWALNDNKFKSQEHLWVIILKDGKSSYPQWQGALDFVTPPRMKDFDLPCQGFIQPIIRRYRLESTTVPGEVHPMGPITD</sequence>
<dbReference type="STRING" id="283909.R7V1J5"/>
<dbReference type="PANTHER" id="PTHR43539:SF23">
    <property type="entry name" value="FAD-DEPENDENT OXIDOREDUCTASE DOMAIN-CONTAINING PROTEIN 2"/>
    <property type="match status" value="1"/>
</dbReference>
<dbReference type="PRINTS" id="PR00368">
    <property type="entry name" value="FADPNR"/>
</dbReference>
<evidence type="ECO:0000256" key="1">
    <source>
        <dbReference type="ARBA" id="ARBA00023002"/>
    </source>
</evidence>
<reference evidence="4" key="1">
    <citation type="submission" date="2012-12" db="EMBL/GenBank/DDBJ databases">
        <authorList>
            <person name="Hellsten U."/>
            <person name="Grimwood J."/>
            <person name="Chapman J.A."/>
            <person name="Shapiro H."/>
            <person name="Aerts A."/>
            <person name="Otillar R.P."/>
            <person name="Terry A.Y."/>
            <person name="Boore J.L."/>
            <person name="Simakov O."/>
            <person name="Marletaz F."/>
            <person name="Cho S.-J."/>
            <person name="Edsinger-Gonzales E."/>
            <person name="Havlak P."/>
            <person name="Kuo D.-H."/>
            <person name="Larsson T."/>
            <person name="Lv J."/>
            <person name="Arendt D."/>
            <person name="Savage R."/>
            <person name="Osoegawa K."/>
            <person name="de Jong P."/>
            <person name="Lindberg D.R."/>
            <person name="Seaver E.C."/>
            <person name="Weisblat D.A."/>
            <person name="Putnam N.H."/>
            <person name="Grigoriev I.V."/>
            <person name="Rokhsar D.S."/>
        </authorList>
    </citation>
    <scope>NUCLEOTIDE SEQUENCE</scope>
    <source>
        <strain evidence="4">I ESC-2004</strain>
    </source>
</reference>
<accession>R7V1J5</accession>
<dbReference type="Proteomes" id="UP000014760">
    <property type="component" value="Unassembled WGS sequence"/>
</dbReference>
<dbReference type="GO" id="GO:0036503">
    <property type="term" value="P:ERAD pathway"/>
    <property type="evidence" value="ECO:0007669"/>
    <property type="project" value="TreeGrafter"/>
</dbReference>
<keyword evidence="1" id="KW-0560">Oxidoreductase</keyword>
<reference evidence="2 4" key="2">
    <citation type="journal article" date="2013" name="Nature">
        <title>Insights into bilaterian evolution from three spiralian genomes.</title>
        <authorList>
            <person name="Simakov O."/>
            <person name="Marletaz F."/>
            <person name="Cho S.J."/>
            <person name="Edsinger-Gonzales E."/>
            <person name="Havlak P."/>
            <person name="Hellsten U."/>
            <person name="Kuo D.H."/>
            <person name="Larsson T."/>
            <person name="Lv J."/>
            <person name="Arendt D."/>
            <person name="Savage R."/>
            <person name="Osoegawa K."/>
            <person name="de Jong P."/>
            <person name="Grimwood J."/>
            <person name="Chapman J.A."/>
            <person name="Shapiro H."/>
            <person name="Aerts A."/>
            <person name="Otillar R.P."/>
            <person name="Terry A.Y."/>
            <person name="Boore J.L."/>
            <person name="Grigoriev I.V."/>
            <person name="Lindberg D.R."/>
            <person name="Seaver E.C."/>
            <person name="Weisblat D.A."/>
            <person name="Putnam N.H."/>
            <person name="Rokhsar D.S."/>
        </authorList>
    </citation>
    <scope>NUCLEOTIDE SEQUENCE</scope>
    <source>
        <strain evidence="2 4">I ESC-2004</strain>
    </source>
</reference>
<evidence type="ECO:0000313" key="4">
    <source>
        <dbReference type="Proteomes" id="UP000014760"/>
    </source>
</evidence>
<dbReference type="HOGENOM" id="CLU_014290_1_0_1"/>
<dbReference type="InterPro" id="IPR050982">
    <property type="entry name" value="Auxin_biosynth/cation_transpt"/>
</dbReference>
<evidence type="ECO:0008006" key="5">
    <source>
        <dbReference type="Google" id="ProtNLM"/>
    </source>
</evidence>
<dbReference type="EMBL" id="AMQN01000962">
    <property type="status" value="NOT_ANNOTATED_CDS"/>
    <property type="molecule type" value="Genomic_DNA"/>
</dbReference>
<dbReference type="GO" id="GO:0004497">
    <property type="term" value="F:monooxygenase activity"/>
    <property type="evidence" value="ECO:0007669"/>
    <property type="project" value="TreeGrafter"/>
</dbReference>
<dbReference type="OrthoDB" id="6281436at2759"/>